<feature type="compositionally biased region" description="Low complexity" evidence="1">
    <location>
        <begin position="137"/>
        <end position="192"/>
    </location>
</feature>
<gene>
    <name evidence="2" type="ORF">I2501_20160</name>
</gene>
<feature type="compositionally biased region" description="Pro residues" evidence="1">
    <location>
        <begin position="1"/>
        <end position="10"/>
    </location>
</feature>
<feature type="region of interest" description="Disordered" evidence="1">
    <location>
        <begin position="44"/>
        <end position="75"/>
    </location>
</feature>
<evidence type="ECO:0000313" key="3">
    <source>
        <dbReference type="Proteomes" id="UP000657385"/>
    </source>
</evidence>
<dbReference type="RefSeq" id="WP_196195524.1">
    <property type="nucleotide sequence ID" value="NZ_JADPRT010000008.1"/>
</dbReference>
<name>A0A931B4U3_9ACTN</name>
<feature type="compositionally biased region" description="Low complexity" evidence="1">
    <location>
        <begin position="430"/>
        <end position="456"/>
    </location>
</feature>
<evidence type="ECO:0000256" key="1">
    <source>
        <dbReference type="SAM" id="MobiDB-lite"/>
    </source>
</evidence>
<evidence type="ECO:0000313" key="2">
    <source>
        <dbReference type="EMBL" id="MBF9070344.1"/>
    </source>
</evidence>
<comment type="caution">
    <text evidence="2">The sequence shown here is derived from an EMBL/GenBank/DDBJ whole genome shotgun (WGS) entry which is preliminary data.</text>
</comment>
<proteinExistence type="predicted"/>
<feature type="region of interest" description="Disordered" evidence="1">
    <location>
        <begin position="429"/>
        <end position="463"/>
    </location>
</feature>
<feature type="region of interest" description="Disordered" evidence="1">
    <location>
        <begin position="1"/>
        <end position="22"/>
    </location>
</feature>
<feature type="region of interest" description="Disordered" evidence="1">
    <location>
        <begin position="343"/>
        <end position="367"/>
    </location>
</feature>
<feature type="region of interest" description="Disordered" evidence="1">
    <location>
        <begin position="126"/>
        <end position="204"/>
    </location>
</feature>
<dbReference type="EMBL" id="JADPRT010000008">
    <property type="protein sequence ID" value="MBF9070344.1"/>
    <property type="molecule type" value="Genomic_DNA"/>
</dbReference>
<dbReference type="Proteomes" id="UP000657385">
    <property type="component" value="Unassembled WGS sequence"/>
</dbReference>
<reference evidence="2" key="1">
    <citation type="submission" date="2020-11" db="EMBL/GenBank/DDBJ databases">
        <title>Isolation and identification of active actinomycetes.</title>
        <authorList>
            <person name="Yu B."/>
        </authorList>
    </citation>
    <scope>NUCLEOTIDE SEQUENCE</scope>
    <source>
        <strain evidence="2">NEAU-YB345</strain>
    </source>
</reference>
<sequence length="477" mass="48447">MGGPTEPPEGGPEGNAGGEDEFRSVVFDESFIRAARIQELSASERLSGGQRAVRRRSGRGGGNGEGSSHHGHGGGGLPRQALALMLLIGFAFATAVYMGVRHPYPTPVSGVAANLSVQIIPLQPGPNGIPTGRATLPAGPVGSSGASGTPSSAASGAKASGSSQPSTKPTGSAKPSASGSGGASASASPSGGDTTGPFAGLPGSQFLAVGDQGFNLPNARHTDHFTHDQVLAALTTVQDYLKASSLDPEVLSGQDTDAVRLWISPGQYPQFDQSVSHPVDDQRHEATGWMVRFDPATTQLATQEVLVGPGQISYSELDAQTLQVTSDYTFLYALTPKQSAAASPAAAPSSTPAASGSAAASASGGAKAEAPQVQPVVYYAVRRSLTYWLTPDDIMSRRVQLVDSVVQAGATSCDADQSAYLEPLFPQQHASGSAAKGSGSATPRPSGPSASPSPTGIDPFDHQSNAWTVCGTLQGTM</sequence>
<organism evidence="2 3">
    <name type="scientific">Streptacidiphilus fuscans</name>
    <dbReference type="NCBI Taxonomy" id="2789292"/>
    <lineage>
        <taxon>Bacteria</taxon>
        <taxon>Bacillati</taxon>
        <taxon>Actinomycetota</taxon>
        <taxon>Actinomycetes</taxon>
        <taxon>Kitasatosporales</taxon>
        <taxon>Streptomycetaceae</taxon>
        <taxon>Streptacidiphilus</taxon>
    </lineage>
</organism>
<accession>A0A931B4U3</accession>
<dbReference type="AlphaFoldDB" id="A0A931B4U3"/>
<protein>
    <submittedName>
        <fullName evidence="2">Uncharacterized protein</fullName>
    </submittedName>
</protein>
<keyword evidence="3" id="KW-1185">Reference proteome</keyword>